<name>A0ABS9MSB2_9BURK</name>
<dbReference type="RefSeq" id="WP_237979261.1">
    <property type="nucleotide sequence ID" value="NZ_JAKNCT010000010.1"/>
</dbReference>
<gene>
    <name evidence="1" type="ORF">MAF45_08695</name>
</gene>
<evidence type="ECO:0000313" key="1">
    <source>
        <dbReference type="EMBL" id="MCG5031518.1"/>
    </source>
</evidence>
<evidence type="ECO:0000313" key="2">
    <source>
        <dbReference type="Proteomes" id="UP001297600"/>
    </source>
</evidence>
<evidence type="ECO:0008006" key="3">
    <source>
        <dbReference type="Google" id="ProtNLM"/>
    </source>
</evidence>
<organism evidence="1 2">
    <name type="scientific">Mesosutterella porci</name>
    <dbReference type="NCBI Taxonomy" id="2915351"/>
    <lineage>
        <taxon>Bacteria</taxon>
        <taxon>Pseudomonadati</taxon>
        <taxon>Pseudomonadota</taxon>
        <taxon>Betaproteobacteria</taxon>
        <taxon>Burkholderiales</taxon>
        <taxon>Sutterellaceae</taxon>
        <taxon>Mesosutterella</taxon>
    </lineage>
</organism>
<accession>A0ABS9MSB2</accession>
<reference evidence="1 2" key="1">
    <citation type="submission" date="2022-02" db="EMBL/GenBank/DDBJ databases">
        <title>Mesosutterella porci, a novel member of the family Sutterellaceae from pig feces.</title>
        <authorList>
            <person name="Wylensek D."/>
            <person name="Clavel T."/>
        </authorList>
    </citation>
    <scope>NUCLEOTIDE SEQUENCE [LARGE SCALE GENOMIC DNA]</scope>
    <source>
        <strain evidence="2">oilRF-744-wt-GAM-9</strain>
    </source>
</reference>
<protein>
    <recommendedName>
        <fullName evidence="3">Autotransporter domain-containing protein</fullName>
    </recommendedName>
</protein>
<comment type="caution">
    <text evidence="1">The sequence shown here is derived from an EMBL/GenBank/DDBJ whole genome shotgun (WGS) entry which is preliminary data.</text>
</comment>
<keyword evidence="2" id="KW-1185">Reference proteome</keyword>
<dbReference type="EMBL" id="JAKNCT010000010">
    <property type="protein sequence ID" value="MCG5031518.1"/>
    <property type="molecule type" value="Genomic_DNA"/>
</dbReference>
<dbReference type="Proteomes" id="UP001297600">
    <property type="component" value="Unassembled WGS sequence"/>
</dbReference>
<sequence>MGTKYNYPLSKRTRIYCGIQAVFNEDNAGYAVEAGTDCSLHFNFAPTDFLYKTNYRGKDVQTVFTGISHDF</sequence>
<dbReference type="InterPro" id="IPR023614">
    <property type="entry name" value="Porin_dom_sf"/>
</dbReference>
<dbReference type="Gene3D" id="2.40.160.10">
    <property type="entry name" value="Porin"/>
    <property type="match status" value="1"/>
</dbReference>
<proteinExistence type="predicted"/>